<dbReference type="GO" id="GO:0004649">
    <property type="term" value="F:poly(ADP-ribose) glycohydrolase activity"/>
    <property type="evidence" value="ECO:0007669"/>
    <property type="project" value="UniProtKB-EC"/>
</dbReference>
<dbReference type="PANTHER" id="PTHR12837">
    <property type="entry name" value="POLY ADP-RIBOSE GLYCOHYDROLASE"/>
    <property type="match status" value="1"/>
</dbReference>
<dbReference type="PANTHER" id="PTHR12837:SF0">
    <property type="entry name" value="POLY(ADP-RIBOSE) GLYCOHYDROLASE"/>
    <property type="match status" value="1"/>
</dbReference>
<organism evidence="9 10">
    <name type="scientific">Potamilus streckersoni</name>
    <dbReference type="NCBI Taxonomy" id="2493646"/>
    <lineage>
        <taxon>Eukaryota</taxon>
        <taxon>Metazoa</taxon>
        <taxon>Spiralia</taxon>
        <taxon>Lophotrochozoa</taxon>
        <taxon>Mollusca</taxon>
        <taxon>Bivalvia</taxon>
        <taxon>Autobranchia</taxon>
        <taxon>Heteroconchia</taxon>
        <taxon>Palaeoheterodonta</taxon>
        <taxon>Unionida</taxon>
        <taxon>Unionoidea</taxon>
        <taxon>Unionidae</taxon>
        <taxon>Ambleminae</taxon>
        <taxon>Lampsilini</taxon>
        <taxon>Potamilus</taxon>
    </lineage>
</organism>
<keyword evidence="10" id="KW-1185">Reference proteome</keyword>
<evidence type="ECO:0000256" key="3">
    <source>
        <dbReference type="ARBA" id="ARBA00022801"/>
    </source>
</evidence>
<feature type="domain" description="PARG catalytic Macro" evidence="7">
    <location>
        <begin position="206"/>
        <end position="356"/>
    </location>
</feature>
<evidence type="ECO:0000256" key="5">
    <source>
        <dbReference type="PIRSR" id="PIRSR607724-2"/>
    </source>
</evidence>
<dbReference type="GO" id="GO:0005634">
    <property type="term" value="C:nucleus"/>
    <property type="evidence" value="ECO:0007669"/>
    <property type="project" value="TreeGrafter"/>
</dbReference>
<comment type="caution">
    <text evidence="9">The sequence shown here is derived from an EMBL/GenBank/DDBJ whole genome shotgun (WGS) entry which is preliminary data.</text>
</comment>
<reference evidence="9" key="2">
    <citation type="journal article" date="2021" name="Genome Biol. Evol.">
        <title>Developing a high-quality reference genome for a parasitic bivalve with doubly uniparental inheritance (Bivalvia: Unionida).</title>
        <authorList>
            <person name="Smith C.H."/>
        </authorList>
    </citation>
    <scope>NUCLEOTIDE SEQUENCE</scope>
    <source>
        <strain evidence="9">CHS0354</strain>
        <tissue evidence="9">Mantle</tissue>
    </source>
</reference>
<feature type="region of interest" description="Disordered" evidence="6">
    <location>
        <begin position="879"/>
        <end position="944"/>
    </location>
</feature>
<evidence type="ECO:0000256" key="2">
    <source>
        <dbReference type="ARBA" id="ARBA00012255"/>
    </source>
</evidence>
<dbReference type="Pfam" id="PF05028">
    <property type="entry name" value="PARG_cat_C"/>
    <property type="match status" value="2"/>
</dbReference>
<feature type="compositionally biased region" description="Basic and acidic residues" evidence="6">
    <location>
        <begin position="1306"/>
        <end position="1315"/>
    </location>
</feature>
<feature type="compositionally biased region" description="Low complexity" evidence="6">
    <location>
        <begin position="1133"/>
        <end position="1149"/>
    </location>
</feature>
<dbReference type="InterPro" id="IPR046372">
    <property type="entry name" value="PARG_cat_C"/>
</dbReference>
<dbReference type="GO" id="GO:0005975">
    <property type="term" value="P:carbohydrate metabolic process"/>
    <property type="evidence" value="ECO:0007669"/>
    <property type="project" value="InterPro"/>
</dbReference>
<feature type="active site" evidence="4">
    <location>
        <position position="255"/>
    </location>
</feature>
<evidence type="ECO:0000256" key="6">
    <source>
        <dbReference type="SAM" id="MobiDB-lite"/>
    </source>
</evidence>
<dbReference type="EMBL" id="JAEAOA010000333">
    <property type="protein sequence ID" value="KAK3585639.1"/>
    <property type="molecule type" value="Genomic_DNA"/>
</dbReference>
<keyword evidence="3" id="KW-0378">Hydrolase</keyword>
<evidence type="ECO:0000313" key="10">
    <source>
        <dbReference type="Proteomes" id="UP001195483"/>
    </source>
</evidence>
<feature type="active site" evidence="4">
    <location>
        <position position="237"/>
    </location>
</feature>
<dbReference type="GO" id="GO:0006282">
    <property type="term" value="P:regulation of DNA repair"/>
    <property type="evidence" value="ECO:0007669"/>
    <property type="project" value="InterPro"/>
</dbReference>
<dbReference type="EC" id="3.2.1.143" evidence="2"/>
<name>A0AAE0S5P5_9BIVA</name>
<gene>
    <name evidence="9" type="ORF">CHS0354_004558</name>
</gene>
<protein>
    <recommendedName>
        <fullName evidence="2">poly(ADP-ribose) glycohydrolase</fullName>
        <ecNumber evidence="2">3.2.1.143</ecNumber>
    </recommendedName>
</protein>
<feature type="region of interest" description="Disordered" evidence="6">
    <location>
        <begin position="1171"/>
        <end position="1193"/>
    </location>
</feature>
<dbReference type="GO" id="GO:0009225">
    <property type="term" value="P:nucleotide-sugar metabolic process"/>
    <property type="evidence" value="ECO:0007669"/>
    <property type="project" value="TreeGrafter"/>
</dbReference>
<feature type="binding site" evidence="5">
    <location>
        <position position="240"/>
    </location>
    <ligand>
        <name>substrate</name>
    </ligand>
</feature>
<evidence type="ECO:0000259" key="8">
    <source>
        <dbReference type="Pfam" id="PF20811"/>
    </source>
</evidence>
<feature type="compositionally biased region" description="Low complexity" evidence="6">
    <location>
        <begin position="1171"/>
        <end position="1184"/>
    </location>
</feature>
<feature type="active site" evidence="4">
    <location>
        <position position="256"/>
    </location>
</feature>
<feature type="binding site" evidence="5">
    <location>
        <position position="254"/>
    </location>
    <ligand>
        <name>substrate</name>
    </ligand>
</feature>
<dbReference type="InterPro" id="IPR007724">
    <property type="entry name" value="Poly_GlycHdrlase"/>
</dbReference>
<feature type="region of interest" description="Disordered" evidence="6">
    <location>
        <begin position="363"/>
        <end position="390"/>
    </location>
</feature>
<reference evidence="9" key="1">
    <citation type="journal article" date="2021" name="Genome Biol. Evol.">
        <title>A High-Quality Reference Genome for a Parasitic Bivalve with Doubly Uniparental Inheritance (Bivalvia: Unionida).</title>
        <authorList>
            <person name="Smith C.H."/>
        </authorList>
    </citation>
    <scope>NUCLEOTIDE SEQUENCE</scope>
    <source>
        <strain evidence="9">CHS0354</strain>
    </source>
</reference>
<comment type="similarity">
    <text evidence="1">Belongs to the poly(ADP-ribose) glycohydrolase family.</text>
</comment>
<sequence length="1497" mass="167798">MKKVIFPSEHSSWPFMREQLLLLRELSLQDGCDLQQLAEMHQVAYDVMHASGDYVENSNENSVMYGLMKFLSKQASLEERELFLKSTFPGIIDLALKSKDLIPSDGVDCIIQQQENSIVLNRQLIASILACGFLCLFPNKDRGRGQKLDTINFTQFFTFLSSQSQIAKLRCILNYFERVLQQQDHLTGNVTYTRQVLPLEELPTLDTWLNCSFDLCPLEVHQDGLIEDAGCEAMEVDFANRYIGGGVLRNGRVQEEIRFSVCPELIVSRLFMEYMEENEAIVIEGYEQFSKTEGYASSLLYVGDFKDPTTMDANANLQNKLCAIDAISYRHGNNDRQYTDQHLLRDLNKAFAGFCTGFNKPMDDGDASKESGSSSDEDYHTASESLEEDNGDVELKRINAMAEELLARAITLAIPEAVDILLISPRNVANIDISIDCDTRNEKSSMMVEDFTSLEEECCNDGKEHLEVNFREWLSRRRRSSNLSDLSSRRSSYDVTSRRSSCSTRYSSEFSSEFEEMYENFQIYDQKYKYHTIKEELGGSVVNEFASNLALQLLDEVAAAIGESDFCVLDFCNVQPVIDTARPCPLKFYYSAVEETTDCVPLAVAEKYVNELFKRIWPFPVGKDPKLPCQQDIRHILSHHCNKDRKPSPSVFPETVCHLSEDEPKHVDALLIINKNHTEGSEMPSEENLLLDAANNFVYQVIQEAMNEYEQMYLKKDLPRLTDLQYLSSVSYTIDCTPQQMDAEKLSMHSSVFRDEREIDFSDSKDKSLHSIERAESAAYLAIADKLVTDAFSSVSGCACKRDDIDSSHVYLKTTDLSETKYGHHSDQNEIYSKVADSVLQSCLSDVRDMNKENDSNSINLCSIQHGSSFHQDQLSIELSSSDTGTSSDQSHSSQKGSSSDPNCCSGRIAIKSPNRKCSGSKLSKSNSSIEHSGSSSRSDKSVSPQIYSDILKETSSPVPSSLKVKQTNSDVSSNVKNTVQKKIQFDVDVKDEPKTKDSWTTSSHKYLDQYFNVLSRDLVTNAFLEVQGESVYASNYLRRSSEPIHLSNGAVRQRLAEHACDMSGSQMSLVQCRTDEDLGRFAAELARYRASTDIGKEHRRRSTGFRDPVLSRFAEELMKVNVKTPSFLPIDNTNRSTSGSSQSGTSNISGFRDPLLASFEEELVNTSCVRSSAKSQNSSSRQKVLGRVSQQKSLSVDTGNSMLGTRVLKSTSFDSHTSGLSIASESGSCCLEAVSIFAKDLASRILIQSLSVFPGTEDSVARHKDTTVVIFSLESYGNNLARQIITTAVHELSVVHCKSEFSKSDSIESHKQQDPLDQGVLDTGIEKTDDTEKETRPALRSTSLTHDFEDALDFPYPVLEQYANCVADQVLVNAVKVWKREEECRLRRVCGRPIATGNWGCGAFGGDPHLKSLIQWMAASYAGTPVLMYYTFNNPQMIRLQNVVDIIKEKNWTVGHLMQAVRRYCLVAQDQIQQQGFISDNLFDSIIFNSPGGTAQ</sequence>
<evidence type="ECO:0000256" key="1">
    <source>
        <dbReference type="ARBA" id="ARBA00009545"/>
    </source>
</evidence>
<accession>A0AAE0S5P5</accession>
<reference evidence="9" key="3">
    <citation type="submission" date="2023-05" db="EMBL/GenBank/DDBJ databases">
        <authorList>
            <person name="Smith C.H."/>
        </authorList>
    </citation>
    <scope>NUCLEOTIDE SEQUENCE</scope>
    <source>
        <strain evidence="9">CHS0354</strain>
        <tissue evidence="9">Mantle</tissue>
    </source>
</reference>
<feature type="compositionally biased region" description="Low complexity" evidence="6">
    <location>
        <begin position="917"/>
        <end position="937"/>
    </location>
</feature>
<feature type="binding site" evidence="5">
    <location>
        <position position="295"/>
    </location>
    <ligand>
        <name>substrate</name>
    </ligand>
</feature>
<dbReference type="Proteomes" id="UP001195483">
    <property type="component" value="Unassembled WGS sequence"/>
</dbReference>
<evidence type="ECO:0000259" key="7">
    <source>
        <dbReference type="Pfam" id="PF05028"/>
    </source>
</evidence>
<dbReference type="InterPro" id="IPR048362">
    <property type="entry name" value="PARG_helical"/>
</dbReference>
<dbReference type="Pfam" id="PF20811">
    <property type="entry name" value="PARG_cat_N"/>
    <property type="match status" value="1"/>
</dbReference>
<feature type="compositionally biased region" description="Basic and acidic residues" evidence="6">
    <location>
        <begin position="1325"/>
        <end position="1338"/>
    </location>
</feature>
<feature type="domain" description="PARG helical" evidence="8">
    <location>
        <begin position="78"/>
        <end position="194"/>
    </location>
</feature>
<dbReference type="GO" id="GO:1990966">
    <property type="term" value="P:ATP generation from poly-ADP-D-ribose"/>
    <property type="evidence" value="ECO:0007669"/>
    <property type="project" value="TreeGrafter"/>
</dbReference>
<feature type="compositionally biased region" description="Low complexity" evidence="6">
    <location>
        <begin position="880"/>
        <end position="900"/>
    </location>
</feature>
<dbReference type="GO" id="GO:0005737">
    <property type="term" value="C:cytoplasm"/>
    <property type="evidence" value="ECO:0007669"/>
    <property type="project" value="TreeGrafter"/>
</dbReference>
<feature type="region of interest" description="Disordered" evidence="6">
    <location>
        <begin position="1306"/>
        <end position="1339"/>
    </location>
</feature>
<feature type="region of interest" description="Disordered" evidence="6">
    <location>
        <begin position="1129"/>
        <end position="1149"/>
    </location>
</feature>
<proteinExistence type="inferred from homology"/>
<evidence type="ECO:0000313" key="9">
    <source>
        <dbReference type="EMBL" id="KAK3585639.1"/>
    </source>
</evidence>
<evidence type="ECO:0000256" key="4">
    <source>
        <dbReference type="PIRSR" id="PIRSR607724-1"/>
    </source>
</evidence>
<feature type="domain" description="PARG catalytic Macro" evidence="7">
    <location>
        <begin position="1351"/>
        <end position="1438"/>
    </location>
</feature>